<keyword evidence="2" id="KW-1185">Reference proteome</keyword>
<organism evidence="1 2">
    <name type="scientific">Paracoccus siganidrum</name>
    <dbReference type="NCBI Taxonomy" id="1276757"/>
    <lineage>
        <taxon>Bacteria</taxon>
        <taxon>Pseudomonadati</taxon>
        <taxon>Pseudomonadota</taxon>
        <taxon>Alphaproteobacteria</taxon>
        <taxon>Rhodobacterales</taxon>
        <taxon>Paracoccaceae</taxon>
        <taxon>Paracoccus</taxon>
    </lineage>
</organism>
<dbReference type="Proteomes" id="UP000283587">
    <property type="component" value="Unassembled WGS sequence"/>
</dbReference>
<evidence type="ECO:0000313" key="2">
    <source>
        <dbReference type="Proteomes" id="UP000283587"/>
    </source>
</evidence>
<dbReference type="RefSeq" id="WP_119897732.1">
    <property type="nucleotide sequence ID" value="NZ_QNRC01000001.1"/>
</dbReference>
<dbReference type="EMBL" id="QZEW01000029">
    <property type="protein sequence ID" value="RJL18028.1"/>
    <property type="molecule type" value="Genomic_DNA"/>
</dbReference>
<evidence type="ECO:0000313" key="1">
    <source>
        <dbReference type="EMBL" id="RJL18028.1"/>
    </source>
</evidence>
<dbReference type="AlphaFoldDB" id="A0A419A7V9"/>
<sequence length="94" mass="10865">MACYMIGYDLNREGANYSAKNQRLRERLEEMFPTYWRHLDSTWIVKTNLSAVKIRDAISPILDNNDELLVAALTGEAAWCGFTDKGSKWLKEHL</sequence>
<protein>
    <submittedName>
        <fullName evidence="1">SinR family protein</fullName>
    </submittedName>
</protein>
<proteinExistence type="predicted"/>
<accession>A0A419A7V9</accession>
<name>A0A419A7V9_9RHOB</name>
<reference evidence="2" key="1">
    <citation type="submission" date="2018-09" db="EMBL/GenBank/DDBJ databases">
        <title>Paracoccus onubensis nov. sp. a moderate halophilic bacterium isolated from Gruta de las Maravillas (Aracena, Spain).</title>
        <authorList>
            <person name="Jurado V."/>
            <person name="Gutierrez-Patricio S."/>
            <person name="Gonzalez-Pimentel J.L."/>
            <person name="Miller A.Z."/>
            <person name="Laiz L."/>
            <person name="Saiz-Jimenez C."/>
        </authorList>
    </citation>
    <scope>NUCLEOTIDE SEQUENCE [LARGE SCALE GENOMIC DNA]</scope>
    <source>
        <strain evidence="2">DSM 26381</strain>
    </source>
</reference>
<gene>
    <name evidence="1" type="ORF">D3P05_08420</name>
</gene>
<dbReference type="OrthoDB" id="2656750at2"/>
<comment type="caution">
    <text evidence="1">The sequence shown here is derived from an EMBL/GenBank/DDBJ whole genome shotgun (WGS) entry which is preliminary data.</text>
</comment>